<name>A0ACC1XA38_MELAZ</name>
<evidence type="ECO:0000313" key="1">
    <source>
        <dbReference type="EMBL" id="KAJ4708104.1"/>
    </source>
</evidence>
<evidence type="ECO:0000313" key="2">
    <source>
        <dbReference type="Proteomes" id="UP001164539"/>
    </source>
</evidence>
<gene>
    <name evidence="1" type="ORF">OWV82_018112</name>
</gene>
<sequence>MLLCYNVSALISSSPWLSHFLPSEDLQPAFSVHELLAENEYGIGEAKCRRPQTQIAGCQIRIKAKALQIPSQRFRSSC</sequence>
<proteinExistence type="predicted"/>
<dbReference type="EMBL" id="CM051403">
    <property type="protein sequence ID" value="KAJ4708104.1"/>
    <property type="molecule type" value="Genomic_DNA"/>
</dbReference>
<reference evidence="1 2" key="1">
    <citation type="journal article" date="2023" name="Science">
        <title>Complex scaffold remodeling in plant triterpene biosynthesis.</title>
        <authorList>
            <person name="De La Pena R."/>
            <person name="Hodgson H."/>
            <person name="Liu J.C."/>
            <person name="Stephenson M.J."/>
            <person name="Martin A.C."/>
            <person name="Owen C."/>
            <person name="Harkess A."/>
            <person name="Leebens-Mack J."/>
            <person name="Jimenez L.E."/>
            <person name="Osbourn A."/>
            <person name="Sattely E.S."/>
        </authorList>
    </citation>
    <scope>NUCLEOTIDE SEQUENCE [LARGE SCALE GENOMIC DNA]</scope>
    <source>
        <strain evidence="2">cv. JPN11</strain>
        <tissue evidence="1">Leaf</tissue>
    </source>
</reference>
<organism evidence="1 2">
    <name type="scientific">Melia azedarach</name>
    <name type="common">Chinaberry tree</name>
    <dbReference type="NCBI Taxonomy" id="155640"/>
    <lineage>
        <taxon>Eukaryota</taxon>
        <taxon>Viridiplantae</taxon>
        <taxon>Streptophyta</taxon>
        <taxon>Embryophyta</taxon>
        <taxon>Tracheophyta</taxon>
        <taxon>Spermatophyta</taxon>
        <taxon>Magnoliopsida</taxon>
        <taxon>eudicotyledons</taxon>
        <taxon>Gunneridae</taxon>
        <taxon>Pentapetalae</taxon>
        <taxon>rosids</taxon>
        <taxon>malvids</taxon>
        <taxon>Sapindales</taxon>
        <taxon>Meliaceae</taxon>
        <taxon>Melia</taxon>
    </lineage>
</organism>
<protein>
    <submittedName>
        <fullName evidence="1">Uncharacterized protein</fullName>
    </submittedName>
</protein>
<keyword evidence="2" id="KW-1185">Reference proteome</keyword>
<accession>A0ACC1XA38</accession>
<comment type="caution">
    <text evidence="1">The sequence shown here is derived from an EMBL/GenBank/DDBJ whole genome shotgun (WGS) entry which is preliminary data.</text>
</comment>
<dbReference type="Proteomes" id="UP001164539">
    <property type="component" value="Chromosome 10"/>
</dbReference>